<dbReference type="SUPFAM" id="SSF55797">
    <property type="entry name" value="PR-1-like"/>
    <property type="match status" value="1"/>
</dbReference>
<evidence type="ECO:0000259" key="3">
    <source>
        <dbReference type="SMART" id="SM00198"/>
    </source>
</evidence>
<feature type="region of interest" description="Disordered" evidence="1">
    <location>
        <begin position="18"/>
        <end position="109"/>
    </location>
</feature>
<organism evidence="4 5">
    <name type="scientific">Lagenidium giganteum</name>
    <dbReference type="NCBI Taxonomy" id="4803"/>
    <lineage>
        <taxon>Eukaryota</taxon>
        <taxon>Sar</taxon>
        <taxon>Stramenopiles</taxon>
        <taxon>Oomycota</taxon>
        <taxon>Peronosporomycetes</taxon>
        <taxon>Pythiales</taxon>
        <taxon>Pythiaceae</taxon>
    </lineage>
</organism>
<dbReference type="EMBL" id="DAKRPA010000150">
    <property type="protein sequence ID" value="DAZ96957.1"/>
    <property type="molecule type" value="Genomic_DNA"/>
</dbReference>
<feature type="compositionally biased region" description="Low complexity" evidence="1">
    <location>
        <begin position="34"/>
        <end position="47"/>
    </location>
</feature>
<dbReference type="PANTHER" id="PTHR10334">
    <property type="entry name" value="CYSTEINE-RICH SECRETORY PROTEIN-RELATED"/>
    <property type="match status" value="1"/>
</dbReference>
<feature type="signal peptide" evidence="2">
    <location>
        <begin position="1"/>
        <end position="21"/>
    </location>
</feature>
<evidence type="ECO:0000313" key="5">
    <source>
        <dbReference type="Proteomes" id="UP001146120"/>
    </source>
</evidence>
<reference evidence="4" key="1">
    <citation type="submission" date="2022-11" db="EMBL/GenBank/DDBJ databases">
        <authorList>
            <person name="Morgan W.R."/>
            <person name="Tartar A."/>
        </authorList>
    </citation>
    <scope>NUCLEOTIDE SEQUENCE</scope>
    <source>
        <strain evidence="4">ARSEF 373</strain>
    </source>
</reference>
<feature type="domain" description="SCP" evidence="3">
    <location>
        <begin position="107"/>
        <end position="236"/>
    </location>
</feature>
<dbReference type="InterPro" id="IPR035940">
    <property type="entry name" value="CAP_sf"/>
</dbReference>
<dbReference type="InterPro" id="IPR001283">
    <property type="entry name" value="CRISP-related"/>
</dbReference>
<keyword evidence="5" id="KW-1185">Reference proteome</keyword>
<gene>
    <name evidence="4" type="ORF">N0F65_012089</name>
</gene>
<dbReference type="PRINTS" id="PR00837">
    <property type="entry name" value="V5TPXLIKE"/>
</dbReference>
<sequence length="249" mass="26625">MKSFAFLAIALVLASTSNVHAGDPNGMHKKCDPKTNAPNNNTTQPTMAPKPGPSPVGPVAPTTSPSPATKAPQPSPMPYPTSQAPVPSSSTAPAPSPSNGGGDSGGVDAKACLDAHNKVRQAVGVPPLTWDDSLAAKGAQWAQHMEDQDFFDHHTPDKKDDLMNNLYGGTDCLAAVESFEAEKSKLPTDRIVREETYKQYGHYSMMVWKTTTRVGCGRGKTKNLACYYEEPGNVGYRSPVSETAQRRIR</sequence>
<dbReference type="Proteomes" id="UP001146120">
    <property type="component" value="Unassembled WGS sequence"/>
</dbReference>
<comment type="caution">
    <text evidence="4">The sequence shown here is derived from an EMBL/GenBank/DDBJ whole genome shotgun (WGS) entry which is preliminary data.</text>
</comment>
<protein>
    <recommendedName>
        <fullName evidence="3">SCP domain-containing protein</fullName>
    </recommendedName>
</protein>
<feature type="compositionally biased region" description="Pro residues" evidence="1">
    <location>
        <begin position="48"/>
        <end position="58"/>
    </location>
</feature>
<dbReference type="InterPro" id="IPR014044">
    <property type="entry name" value="CAP_dom"/>
</dbReference>
<dbReference type="Gene3D" id="3.40.33.10">
    <property type="entry name" value="CAP"/>
    <property type="match status" value="1"/>
</dbReference>
<dbReference type="AlphaFoldDB" id="A0AAV2YUR6"/>
<keyword evidence="2" id="KW-0732">Signal</keyword>
<feature type="chain" id="PRO_5043977064" description="SCP domain-containing protein" evidence="2">
    <location>
        <begin position="22"/>
        <end position="249"/>
    </location>
</feature>
<reference evidence="4" key="2">
    <citation type="journal article" date="2023" name="Microbiol Resour">
        <title>Decontamination and Annotation of the Draft Genome Sequence of the Oomycete Lagenidium giganteum ARSEF 373.</title>
        <authorList>
            <person name="Morgan W.R."/>
            <person name="Tartar A."/>
        </authorList>
    </citation>
    <scope>NUCLEOTIDE SEQUENCE</scope>
    <source>
        <strain evidence="4">ARSEF 373</strain>
    </source>
</reference>
<evidence type="ECO:0000256" key="2">
    <source>
        <dbReference type="SAM" id="SignalP"/>
    </source>
</evidence>
<accession>A0AAV2YUR6</accession>
<dbReference type="Pfam" id="PF00188">
    <property type="entry name" value="CAP"/>
    <property type="match status" value="1"/>
</dbReference>
<name>A0AAV2YUR6_9STRA</name>
<evidence type="ECO:0000256" key="1">
    <source>
        <dbReference type="SAM" id="MobiDB-lite"/>
    </source>
</evidence>
<evidence type="ECO:0000313" key="4">
    <source>
        <dbReference type="EMBL" id="DAZ96957.1"/>
    </source>
</evidence>
<dbReference type="SMART" id="SM00198">
    <property type="entry name" value="SCP"/>
    <property type="match status" value="1"/>
</dbReference>
<feature type="compositionally biased region" description="Low complexity" evidence="1">
    <location>
        <begin position="59"/>
        <end position="72"/>
    </location>
</feature>
<proteinExistence type="predicted"/>
<feature type="compositionally biased region" description="Low complexity" evidence="1">
    <location>
        <begin position="80"/>
        <end position="93"/>
    </location>
</feature>